<gene>
    <name evidence="1" type="ORF">SAMEA3906487_03904</name>
</gene>
<proteinExistence type="predicted"/>
<keyword evidence="2" id="KW-1185">Reference proteome</keyword>
<dbReference type="EMBL" id="LT546645">
    <property type="protein sequence ID" value="SAI73924.1"/>
    <property type="molecule type" value="Genomic_DNA"/>
</dbReference>
<dbReference type="GeneID" id="56591583"/>
<protein>
    <submittedName>
        <fullName evidence="1">Uncharacterized protein</fullName>
    </submittedName>
</protein>
<sequence length="57" mass="6551">MNLEKAKAELASLWEQIDRLPENLPGEFRRALLMDQALRYEQIIAEEEATRAASSYA</sequence>
<organism evidence="1 2">
    <name type="scientific">Bordetella trematum</name>
    <dbReference type="NCBI Taxonomy" id="123899"/>
    <lineage>
        <taxon>Bacteria</taxon>
        <taxon>Pseudomonadati</taxon>
        <taxon>Pseudomonadota</taxon>
        <taxon>Betaproteobacteria</taxon>
        <taxon>Burkholderiales</taxon>
        <taxon>Alcaligenaceae</taxon>
        <taxon>Bordetella</taxon>
    </lineage>
</organism>
<dbReference type="PATRIC" id="fig|123899.6.peg.3903"/>
<dbReference type="AlphaFoldDB" id="A0A157SUB5"/>
<evidence type="ECO:0000313" key="1">
    <source>
        <dbReference type="EMBL" id="SAI73924.1"/>
    </source>
</evidence>
<dbReference type="KEGG" id="btrm:SAMEA390648703904"/>
<reference evidence="1 2" key="1">
    <citation type="submission" date="2016-04" db="EMBL/GenBank/DDBJ databases">
        <authorList>
            <consortium name="Pathogen Informatics"/>
        </authorList>
    </citation>
    <scope>NUCLEOTIDE SEQUENCE [LARGE SCALE GENOMIC DNA]</scope>
    <source>
        <strain evidence="1 2">H044680328</strain>
    </source>
</reference>
<evidence type="ECO:0000313" key="2">
    <source>
        <dbReference type="Proteomes" id="UP000076825"/>
    </source>
</evidence>
<accession>A0A157SUB5</accession>
<name>A0A157SUB5_9BORD</name>
<dbReference type="Proteomes" id="UP000076825">
    <property type="component" value="Chromosome 1"/>
</dbReference>
<dbReference type="RefSeq" id="WP_156507938.1">
    <property type="nucleotide sequence ID" value="NZ_CP016340.1"/>
</dbReference>